<dbReference type="Gene3D" id="3.40.50.970">
    <property type="match status" value="1"/>
</dbReference>
<comment type="similarity">
    <text evidence="2">Belongs to the transketolase family.</text>
</comment>
<evidence type="ECO:0000256" key="2">
    <source>
        <dbReference type="ARBA" id="ARBA00007131"/>
    </source>
</evidence>
<dbReference type="Pfam" id="PF00456">
    <property type="entry name" value="Transketolase_N"/>
    <property type="match status" value="1"/>
</dbReference>
<evidence type="ECO:0000313" key="5">
    <source>
        <dbReference type="EMBL" id="TCL61784.1"/>
    </source>
</evidence>
<sequence length="271" mass="29593">MEQEKMLQEKAAAIRMAIVKMIGPNQVGHFGGSLSVTDILAVLYFHKMTYDATDPSLPGRDRLILSKAHAAPAQYATLALAGFFPLQELQSLKKLGSRLQGHPDFRRLPGIEANTGSLGQGLSMGVGMALAKRLKKEAGRVYVILGDGELQEGQVWEAAMAAANYKLDRLTAIVDHNKLQATDAIAKRMQLGDLRSKWSSFGWEVIEADGHDVHELCAALDKAESNSGCPSVMIAHTTKGKGISFMENVPKYHNGMMSQDQYEQALRELQA</sequence>
<dbReference type="InterPro" id="IPR005474">
    <property type="entry name" value="Transketolase_N"/>
</dbReference>
<dbReference type="EMBL" id="SLUN01000032">
    <property type="protein sequence ID" value="TCL61784.1"/>
    <property type="molecule type" value="Genomic_DNA"/>
</dbReference>
<gene>
    <name evidence="5" type="ORF">EDC14_103217</name>
</gene>
<evidence type="ECO:0000256" key="3">
    <source>
        <dbReference type="ARBA" id="ARBA00023052"/>
    </source>
</evidence>
<dbReference type="PANTHER" id="PTHR47514">
    <property type="entry name" value="TRANSKETOLASE N-TERMINAL SECTION-RELATED"/>
    <property type="match status" value="1"/>
</dbReference>
<evidence type="ECO:0000259" key="4">
    <source>
        <dbReference type="Pfam" id="PF00456"/>
    </source>
</evidence>
<feature type="domain" description="Transketolase N-terminal" evidence="4">
    <location>
        <begin position="9"/>
        <end position="265"/>
    </location>
</feature>
<keyword evidence="6" id="KW-1185">Reference proteome</keyword>
<dbReference type="CDD" id="cd02012">
    <property type="entry name" value="TPP_TK"/>
    <property type="match status" value="1"/>
</dbReference>
<keyword evidence="3" id="KW-0786">Thiamine pyrophosphate</keyword>
<name>A0A4R1R818_HYDET</name>
<dbReference type="InterPro" id="IPR029061">
    <property type="entry name" value="THDP-binding"/>
</dbReference>
<reference evidence="5 6" key="1">
    <citation type="submission" date="2019-03" db="EMBL/GenBank/DDBJ databases">
        <title>Genomic Encyclopedia of Type Strains, Phase IV (KMG-IV): sequencing the most valuable type-strain genomes for metagenomic binning, comparative biology and taxonomic classification.</title>
        <authorList>
            <person name="Goeker M."/>
        </authorList>
    </citation>
    <scope>NUCLEOTIDE SEQUENCE [LARGE SCALE GENOMIC DNA]</scope>
    <source>
        <strain evidence="5 6">LX-B</strain>
    </source>
</reference>
<dbReference type="SUPFAM" id="SSF52518">
    <property type="entry name" value="Thiamin diphosphate-binding fold (THDP-binding)"/>
    <property type="match status" value="1"/>
</dbReference>
<comment type="cofactor">
    <cofactor evidence="1">
        <name>thiamine diphosphate</name>
        <dbReference type="ChEBI" id="CHEBI:58937"/>
    </cofactor>
</comment>
<protein>
    <submittedName>
        <fullName evidence="5">Transketolase</fullName>
    </submittedName>
</protein>
<dbReference type="OrthoDB" id="8732661at2"/>
<evidence type="ECO:0000313" key="6">
    <source>
        <dbReference type="Proteomes" id="UP000295008"/>
    </source>
</evidence>
<dbReference type="PANTHER" id="PTHR47514:SF1">
    <property type="entry name" value="TRANSKETOLASE N-TERMINAL SECTION-RELATED"/>
    <property type="match status" value="1"/>
</dbReference>
<proteinExistence type="inferred from homology"/>
<organism evidence="5 6">
    <name type="scientific">Hydrogenispora ethanolica</name>
    <dbReference type="NCBI Taxonomy" id="1082276"/>
    <lineage>
        <taxon>Bacteria</taxon>
        <taxon>Bacillati</taxon>
        <taxon>Bacillota</taxon>
        <taxon>Hydrogenispora</taxon>
    </lineage>
</organism>
<accession>A0A4R1R818</accession>
<dbReference type="Proteomes" id="UP000295008">
    <property type="component" value="Unassembled WGS sequence"/>
</dbReference>
<comment type="caution">
    <text evidence="5">The sequence shown here is derived from an EMBL/GenBank/DDBJ whole genome shotgun (WGS) entry which is preliminary data.</text>
</comment>
<evidence type="ECO:0000256" key="1">
    <source>
        <dbReference type="ARBA" id="ARBA00001964"/>
    </source>
</evidence>
<dbReference type="AlphaFoldDB" id="A0A4R1R818"/>